<dbReference type="Pfam" id="PF01551">
    <property type="entry name" value="Peptidase_M23"/>
    <property type="match status" value="1"/>
</dbReference>
<evidence type="ECO:0000313" key="4">
    <source>
        <dbReference type="EMBL" id="SQH25421.1"/>
    </source>
</evidence>
<evidence type="ECO:0000259" key="3">
    <source>
        <dbReference type="PROSITE" id="PS51782"/>
    </source>
</evidence>
<dbReference type="InterPro" id="IPR050570">
    <property type="entry name" value="Cell_wall_metabolism_enzyme"/>
</dbReference>
<comment type="similarity">
    <text evidence="1">Belongs to the E.coli NlpD/Haemophilus LppB family.</text>
</comment>
<gene>
    <name evidence="4" type="primary">nlpD</name>
    <name evidence="4" type="ORF">NCTC10529_01619</name>
</gene>
<accession>A0AAX2J5M9</accession>
<organism evidence="4 5">
    <name type="scientific">Kingella kingae</name>
    <dbReference type="NCBI Taxonomy" id="504"/>
    <lineage>
        <taxon>Bacteria</taxon>
        <taxon>Pseudomonadati</taxon>
        <taxon>Pseudomonadota</taxon>
        <taxon>Betaproteobacteria</taxon>
        <taxon>Neisseriales</taxon>
        <taxon>Neisseriaceae</taxon>
        <taxon>Kingella</taxon>
    </lineage>
</organism>
<dbReference type="GO" id="GO:0004222">
    <property type="term" value="F:metalloendopeptidase activity"/>
    <property type="evidence" value="ECO:0007669"/>
    <property type="project" value="TreeGrafter"/>
</dbReference>
<feature type="chain" id="PRO_5043724215" evidence="2">
    <location>
        <begin position="21"/>
        <end position="246"/>
    </location>
</feature>
<dbReference type="RefSeq" id="WP_003786619.1">
    <property type="nucleotide sequence ID" value="NZ_CP091518.1"/>
</dbReference>
<keyword evidence="2" id="KW-0732">Signal</keyword>
<evidence type="ECO:0000313" key="5">
    <source>
        <dbReference type="Proteomes" id="UP000248598"/>
    </source>
</evidence>
<protein>
    <submittedName>
        <fullName evidence="4">Murein hydrolase activator NlpD</fullName>
    </submittedName>
</protein>
<dbReference type="InterPro" id="IPR018392">
    <property type="entry name" value="LysM"/>
</dbReference>
<proteinExistence type="inferred from homology"/>
<feature type="signal peptide" evidence="2">
    <location>
        <begin position="1"/>
        <end position="20"/>
    </location>
</feature>
<dbReference type="InterPro" id="IPR036779">
    <property type="entry name" value="LysM_dom_sf"/>
</dbReference>
<dbReference type="CDD" id="cd12797">
    <property type="entry name" value="M23_peptidase"/>
    <property type="match status" value="1"/>
</dbReference>
<dbReference type="SMART" id="SM00257">
    <property type="entry name" value="LysM"/>
    <property type="match status" value="1"/>
</dbReference>
<name>A0AAX2J5M9_KINKI</name>
<dbReference type="Proteomes" id="UP000248598">
    <property type="component" value="Chromosome 1"/>
</dbReference>
<evidence type="ECO:0000256" key="1">
    <source>
        <dbReference type="ARBA" id="ARBA00038420"/>
    </source>
</evidence>
<keyword evidence="4" id="KW-0378">Hydrolase</keyword>
<dbReference type="AlphaFoldDB" id="A0AAX2J5M9"/>
<dbReference type="Gene3D" id="3.10.350.10">
    <property type="entry name" value="LysM domain"/>
    <property type="match status" value="1"/>
</dbReference>
<dbReference type="CDD" id="cd00118">
    <property type="entry name" value="LysM"/>
    <property type="match status" value="1"/>
</dbReference>
<dbReference type="SUPFAM" id="SSF51261">
    <property type="entry name" value="Duplicated hybrid motif"/>
    <property type="match status" value="1"/>
</dbReference>
<reference evidence="4 5" key="1">
    <citation type="submission" date="2018-06" db="EMBL/GenBank/DDBJ databases">
        <authorList>
            <consortium name="Pathogen Informatics"/>
            <person name="Doyle S."/>
        </authorList>
    </citation>
    <scope>NUCLEOTIDE SEQUENCE [LARGE SCALE GENOMIC DNA]</scope>
    <source>
        <strain evidence="4 5">NCTC10529</strain>
    </source>
</reference>
<sequence length="246" mass="26095">MRLPNFSMIYVLAISLLLSACSGVSNNTASGSCNSPSMGFYCVKAGDNLYRIGQRYGVSVANLKSWNQLNGDHIRAGQMLRVQKSTARSSTSSKQPASATSLLMPVADGTIIQSYSDSTRSIQIAAPQGSNVLAAADGMVIYAGEGLRGYGKLMLIQHSNQLITAYAHNQTLLVGKNARVKRGQPVATVGNTARADGRSALHFEVRLNGKAVNPAPYLNGAMKSSLYFHLMWCAGCFVDLGGGNVV</sequence>
<dbReference type="EMBL" id="LS483426">
    <property type="protein sequence ID" value="SQH25421.1"/>
    <property type="molecule type" value="Genomic_DNA"/>
</dbReference>
<dbReference type="InterPro" id="IPR011055">
    <property type="entry name" value="Dup_hybrid_motif"/>
</dbReference>
<dbReference type="Pfam" id="PF01476">
    <property type="entry name" value="LysM"/>
    <property type="match status" value="1"/>
</dbReference>
<dbReference type="Gene3D" id="2.70.70.10">
    <property type="entry name" value="Glucose Permease (Domain IIA)"/>
    <property type="match status" value="1"/>
</dbReference>
<dbReference type="PROSITE" id="PS51782">
    <property type="entry name" value="LYSM"/>
    <property type="match status" value="1"/>
</dbReference>
<dbReference type="GeneID" id="93262898"/>
<dbReference type="InterPro" id="IPR016047">
    <property type="entry name" value="M23ase_b-sheet_dom"/>
</dbReference>
<dbReference type="PANTHER" id="PTHR21666">
    <property type="entry name" value="PEPTIDASE-RELATED"/>
    <property type="match status" value="1"/>
</dbReference>
<dbReference type="PANTHER" id="PTHR21666:SF263">
    <property type="entry name" value="MUREIN HYDROLASE ACTIVATOR NLPD"/>
    <property type="match status" value="1"/>
</dbReference>
<feature type="domain" description="LysM" evidence="3">
    <location>
        <begin position="39"/>
        <end position="82"/>
    </location>
</feature>
<evidence type="ECO:0000256" key="2">
    <source>
        <dbReference type="SAM" id="SignalP"/>
    </source>
</evidence>
<dbReference type="PROSITE" id="PS51257">
    <property type="entry name" value="PROKAR_LIPOPROTEIN"/>
    <property type="match status" value="1"/>
</dbReference>